<dbReference type="Proteomes" id="UP000241818">
    <property type="component" value="Unassembled WGS sequence"/>
</dbReference>
<reference evidence="2 3" key="1">
    <citation type="journal article" date="2018" name="New Phytol.">
        <title>Comparative genomics and transcriptomics depict ericoid mycorrhizal fungi as versatile saprotrophs and plant mutualists.</title>
        <authorList>
            <person name="Martino E."/>
            <person name="Morin E."/>
            <person name="Grelet G.A."/>
            <person name="Kuo A."/>
            <person name="Kohler A."/>
            <person name="Daghino S."/>
            <person name="Barry K.W."/>
            <person name="Cichocki N."/>
            <person name="Clum A."/>
            <person name="Dockter R.B."/>
            <person name="Hainaut M."/>
            <person name="Kuo R.C."/>
            <person name="LaButti K."/>
            <person name="Lindahl B.D."/>
            <person name="Lindquist E.A."/>
            <person name="Lipzen A."/>
            <person name="Khouja H.R."/>
            <person name="Magnuson J."/>
            <person name="Murat C."/>
            <person name="Ohm R.A."/>
            <person name="Singer S.W."/>
            <person name="Spatafora J.W."/>
            <person name="Wang M."/>
            <person name="Veneault-Fourrey C."/>
            <person name="Henrissat B."/>
            <person name="Grigoriev I.V."/>
            <person name="Martin F.M."/>
            <person name="Perotto S."/>
        </authorList>
    </citation>
    <scope>NUCLEOTIDE SEQUENCE [LARGE SCALE GENOMIC DNA]</scope>
    <source>
        <strain evidence="2 3">ATCC 22711</strain>
    </source>
</reference>
<dbReference type="AlphaFoldDB" id="A0A2T3B567"/>
<dbReference type="OrthoDB" id="4072826at2759"/>
<dbReference type="GO" id="GO:0016747">
    <property type="term" value="F:acyltransferase activity, transferring groups other than amino-acyl groups"/>
    <property type="evidence" value="ECO:0007669"/>
    <property type="project" value="InterPro"/>
</dbReference>
<dbReference type="Pfam" id="PF13302">
    <property type="entry name" value="Acetyltransf_3"/>
    <property type="match status" value="1"/>
</dbReference>
<dbReference type="PANTHER" id="PTHR43792">
    <property type="entry name" value="GNAT FAMILY, PUTATIVE (AFU_ORTHOLOGUE AFUA_3G00765)-RELATED-RELATED"/>
    <property type="match status" value="1"/>
</dbReference>
<feature type="domain" description="N-acetyltransferase" evidence="1">
    <location>
        <begin position="35"/>
        <end position="191"/>
    </location>
</feature>
<evidence type="ECO:0000313" key="3">
    <source>
        <dbReference type="Proteomes" id="UP000241818"/>
    </source>
</evidence>
<dbReference type="InterPro" id="IPR016181">
    <property type="entry name" value="Acyl_CoA_acyltransferase"/>
</dbReference>
<dbReference type="SUPFAM" id="SSF55729">
    <property type="entry name" value="Acyl-CoA N-acyltransferases (Nat)"/>
    <property type="match status" value="1"/>
</dbReference>
<dbReference type="InParanoid" id="A0A2T3B567"/>
<proteinExistence type="predicted"/>
<name>A0A2T3B567_AMORE</name>
<dbReference type="InterPro" id="IPR000182">
    <property type="entry name" value="GNAT_dom"/>
</dbReference>
<keyword evidence="3" id="KW-1185">Reference proteome</keyword>
<evidence type="ECO:0000313" key="2">
    <source>
        <dbReference type="EMBL" id="PSS21910.1"/>
    </source>
</evidence>
<organism evidence="2 3">
    <name type="scientific">Amorphotheca resinae ATCC 22711</name>
    <dbReference type="NCBI Taxonomy" id="857342"/>
    <lineage>
        <taxon>Eukaryota</taxon>
        <taxon>Fungi</taxon>
        <taxon>Dikarya</taxon>
        <taxon>Ascomycota</taxon>
        <taxon>Pezizomycotina</taxon>
        <taxon>Leotiomycetes</taxon>
        <taxon>Helotiales</taxon>
        <taxon>Amorphothecaceae</taxon>
        <taxon>Amorphotheca</taxon>
    </lineage>
</organism>
<dbReference type="RefSeq" id="XP_024722065.1">
    <property type="nucleotide sequence ID" value="XM_024869151.1"/>
</dbReference>
<accession>A0A2T3B567</accession>
<evidence type="ECO:0000259" key="1">
    <source>
        <dbReference type="PROSITE" id="PS51186"/>
    </source>
</evidence>
<dbReference type="PROSITE" id="PS51186">
    <property type="entry name" value="GNAT"/>
    <property type="match status" value="1"/>
</dbReference>
<dbReference type="EMBL" id="KZ679009">
    <property type="protein sequence ID" value="PSS21910.1"/>
    <property type="molecule type" value="Genomic_DNA"/>
</dbReference>
<gene>
    <name evidence="2" type="ORF">M430DRAFT_65159</name>
</gene>
<sequence length="191" mass="21953">MSSYAAESKRLFLQPLSVDEHLNDYYQIMSHPESMRWSRSSPHTSPQETLALILASQPSPEKPWNTRYAILLRSNPSTPLSTETQKLRMIGVVGTPREAELAYKIHPDYWGKGYMSEALQMFLDLFWQSGEQNSYDHLTAFADPENLASTRVLEKAGFQKRQLLKGYYERAALQGAKKSDLQHFVLERPNE</sequence>
<dbReference type="Gene3D" id="3.40.630.30">
    <property type="match status" value="1"/>
</dbReference>
<dbReference type="InterPro" id="IPR051531">
    <property type="entry name" value="N-acetyltransferase"/>
</dbReference>
<dbReference type="PANTHER" id="PTHR43792:SF1">
    <property type="entry name" value="N-ACETYLTRANSFERASE DOMAIN-CONTAINING PROTEIN"/>
    <property type="match status" value="1"/>
</dbReference>
<dbReference type="GeneID" id="36577232"/>
<protein>
    <recommendedName>
        <fullName evidence="1">N-acetyltransferase domain-containing protein</fullName>
    </recommendedName>
</protein>